<evidence type="ECO:0000256" key="1">
    <source>
        <dbReference type="ARBA" id="ARBA00004141"/>
    </source>
</evidence>
<organism evidence="6 7">
    <name type="scientific">Aphanocapsa feldmannii 277cV</name>
    <dbReference type="NCBI Taxonomy" id="2507553"/>
    <lineage>
        <taxon>Bacteria</taxon>
        <taxon>Bacillati</taxon>
        <taxon>Cyanobacteriota</taxon>
        <taxon>Cyanophyceae</taxon>
        <taxon>Oscillatoriophycideae</taxon>
        <taxon>Chroococcales</taxon>
        <taxon>Microcystaceae</taxon>
        <taxon>Aphanocapsa</taxon>
    </lineage>
</organism>
<proteinExistence type="predicted"/>
<dbReference type="GO" id="GO:0016020">
    <property type="term" value="C:membrane"/>
    <property type="evidence" value="ECO:0007669"/>
    <property type="project" value="UniProtKB-SubCell"/>
</dbReference>
<dbReference type="AlphaFoldDB" id="A0A524RQX7"/>
<evidence type="ECO:0000256" key="3">
    <source>
        <dbReference type="ARBA" id="ARBA00022989"/>
    </source>
</evidence>
<sequence>MDAPLSEQEQTAVSCRQALMTEQTNRLSLLNRIARVLLCLVFIHALIGKLMGFAGTAAAIAAKGLPLAPLLLVAAMVLIAVGSALVVSGWRSRLGAVLLLVFLVPTTLLFHGDVGDSGERIQLLKNLAIVAGLLLLVEQDSKG</sequence>
<evidence type="ECO:0000256" key="5">
    <source>
        <dbReference type="SAM" id="Phobius"/>
    </source>
</evidence>
<feature type="transmembrane region" description="Helical" evidence="5">
    <location>
        <begin position="36"/>
        <end position="61"/>
    </location>
</feature>
<dbReference type="Pfam" id="PF07681">
    <property type="entry name" value="DoxX"/>
    <property type="match status" value="1"/>
</dbReference>
<evidence type="ECO:0000256" key="2">
    <source>
        <dbReference type="ARBA" id="ARBA00022692"/>
    </source>
</evidence>
<feature type="transmembrane region" description="Helical" evidence="5">
    <location>
        <begin position="94"/>
        <end position="114"/>
    </location>
</feature>
<keyword evidence="4 5" id="KW-0472">Membrane</keyword>
<accession>A0A524RQX7</accession>
<evidence type="ECO:0000313" key="6">
    <source>
        <dbReference type="EMBL" id="TGG96329.1"/>
    </source>
</evidence>
<dbReference type="InterPro" id="IPR032808">
    <property type="entry name" value="DoxX"/>
</dbReference>
<reference evidence="6 7" key="1">
    <citation type="journal article" date="2019" name="mSystems">
        <title>Life at home and on the roam: Genomic adaptions reflect the dual lifestyle of an intracellular, facultative symbiont.</title>
        <authorList>
            <person name="Burgsdorf I."/>
        </authorList>
    </citation>
    <scope>NUCLEOTIDE SEQUENCE [LARGE SCALE GENOMIC DNA]</scope>
    <source>
        <strain evidence="6">277cV</strain>
    </source>
</reference>
<evidence type="ECO:0000313" key="7">
    <source>
        <dbReference type="Proteomes" id="UP000317990"/>
    </source>
</evidence>
<gene>
    <name evidence="6" type="ORF">ERJ67_00905</name>
</gene>
<keyword evidence="2 5" id="KW-0812">Transmembrane</keyword>
<name>A0A524RQX7_9CHRO</name>
<dbReference type="EMBL" id="SRMO01000020">
    <property type="protein sequence ID" value="TGG96329.1"/>
    <property type="molecule type" value="Genomic_DNA"/>
</dbReference>
<comment type="subcellular location">
    <subcellularLocation>
        <location evidence="1">Membrane</location>
        <topology evidence="1">Multi-pass membrane protein</topology>
    </subcellularLocation>
</comment>
<feature type="transmembrane region" description="Helical" evidence="5">
    <location>
        <begin position="67"/>
        <end position="87"/>
    </location>
</feature>
<keyword evidence="3 5" id="KW-1133">Transmembrane helix</keyword>
<evidence type="ECO:0000256" key="4">
    <source>
        <dbReference type="ARBA" id="ARBA00023136"/>
    </source>
</evidence>
<dbReference type="Proteomes" id="UP000317990">
    <property type="component" value="Unassembled WGS sequence"/>
</dbReference>
<protein>
    <submittedName>
        <fullName evidence="6">DoxX family protein</fullName>
    </submittedName>
</protein>
<comment type="caution">
    <text evidence="6">The sequence shown here is derived from an EMBL/GenBank/DDBJ whole genome shotgun (WGS) entry which is preliminary data.</text>
</comment>